<dbReference type="Proteomes" id="UP001057498">
    <property type="component" value="Chromosome"/>
</dbReference>
<name>A0ABN6PTQ3_9BURK</name>
<dbReference type="PANTHER" id="PTHR43747">
    <property type="entry name" value="FAD-BINDING PROTEIN"/>
    <property type="match status" value="1"/>
</dbReference>
<dbReference type="SUPFAM" id="SSF51905">
    <property type="entry name" value="FAD/NAD(P)-binding domain"/>
    <property type="match status" value="1"/>
</dbReference>
<reference evidence="3" key="1">
    <citation type="submission" date="2022-04" db="EMBL/GenBank/DDBJ databases">
        <title>Whole genome sequence of Sphaerotilus sp. FB-5.</title>
        <authorList>
            <person name="Takeda M."/>
            <person name="Narihara S."/>
            <person name="Akimoto M."/>
            <person name="Akimoto R."/>
            <person name="Nishiyashiki S."/>
            <person name="Murakami T."/>
        </authorList>
    </citation>
    <scope>NUCLEOTIDE SEQUENCE</scope>
    <source>
        <strain evidence="3">FB-5</strain>
    </source>
</reference>
<proteinExistence type="predicted"/>
<evidence type="ECO:0000256" key="1">
    <source>
        <dbReference type="SAM" id="MobiDB-lite"/>
    </source>
</evidence>
<dbReference type="Pfam" id="PF01494">
    <property type="entry name" value="FAD_binding_3"/>
    <property type="match status" value="1"/>
</dbReference>
<evidence type="ECO:0000313" key="3">
    <source>
        <dbReference type="EMBL" id="BDI07444.1"/>
    </source>
</evidence>
<feature type="domain" description="FAD-binding" evidence="2">
    <location>
        <begin position="32"/>
        <end position="347"/>
    </location>
</feature>
<evidence type="ECO:0000313" key="4">
    <source>
        <dbReference type="Proteomes" id="UP001057498"/>
    </source>
</evidence>
<dbReference type="EMBL" id="AP025730">
    <property type="protein sequence ID" value="BDI07444.1"/>
    <property type="molecule type" value="Genomic_DNA"/>
</dbReference>
<feature type="region of interest" description="Disordered" evidence="1">
    <location>
        <begin position="1"/>
        <end position="29"/>
    </location>
</feature>
<dbReference type="InterPro" id="IPR036188">
    <property type="entry name" value="FAD/NAD-bd_sf"/>
</dbReference>
<dbReference type="Gene3D" id="3.50.50.60">
    <property type="entry name" value="FAD/NAD(P)-binding domain"/>
    <property type="match status" value="1"/>
</dbReference>
<dbReference type="InterPro" id="IPR002938">
    <property type="entry name" value="FAD-bd"/>
</dbReference>
<accession>A0ABN6PTQ3</accession>
<sequence length="460" mass="51334">MPPLPVTPIGDRRPTPAMSNHPAPGTAPTHQCEVLIVGGGPAGATLATLLARQGRDVAMLEKEHHPRFHIGESLLPANVSLFDELGVRAEVEAIGMPKWGVEFVSPQHTERSYVEFGDALDKSMPYAWQVRRSELDEILFRNAAKAGARALEGHQVKRVDFDAEGATAQVTGEDGGAQTWRCRYLIDASGRDTLLASQFRTKTRHPKHASAAVFGHFRNARRLEGKKEGNITILWFEHGWFWFIPLADGSTSIGAVCWPYFLKTRQQRSLKQFFFDTIAMCPALAERLAEAELVDDQVHATGNYSYTANACTGERWALLGDAYAFIDPVFSSGVLLAMQSAFAAVPLIEATLDRPREAAAARRTFEQKMAFGPREFSWFIFRVTNPTMREFFMAPANPFRVKEALLSLLAGDIYGSTPLWRPLRILKGLYYLVSLQNLGRTWRAWRQRQVNIRDVEASGA</sequence>
<organism evidence="3 4">
    <name type="scientific">Sphaerotilus microaerophilus</name>
    <dbReference type="NCBI Taxonomy" id="2914710"/>
    <lineage>
        <taxon>Bacteria</taxon>
        <taxon>Pseudomonadati</taxon>
        <taxon>Pseudomonadota</taxon>
        <taxon>Betaproteobacteria</taxon>
        <taxon>Burkholderiales</taxon>
        <taxon>Sphaerotilaceae</taxon>
        <taxon>Sphaerotilus</taxon>
    </lineage>
</organism>
<keyword evidence="4" id="KW-1185">Reference proteome</keyword>
<dbReference type="InterPro" id="IPR050816">
    <property type="entry name" value="Flavin-dep_Halogenase_NPB"/>
</dbReference>
<dbReference type="PANTHER" id="PTHR43747:SF1">
    <property type="entry name" value="SLR1998 PROTEIN"/>
    <property type="match status" value="1"/>
</dbReference>
<evidence type="ECO:0000259" key="2">
    <source>
        <dbReference type="Pfam" id="PF01494"/>
    </source>
</evidence>
<protein>
    <submittedName>
        <fullName evidence="3">Hydroxylase</fullName>
    </submittedName>
</protein>
<gene>
    <name evidence="3" type="ORF">CATMQ487_44140</name>
</gene>
<dbReference type="PRINTS" id="PR00420">
    <property type="entry name" value="RNGMNOXGNASE"/>
</dbReference>